<evidence type="ECO:0000313" key="2">
    <source>
        <dbReference type="Proteomes" id="UP000838756"/>
    </source>
</evidence>
<dbReference type="AlphaFoldDB" id="A0A8S4R7L2"/>
<protein>
    <submittedName>
        <fullName evidence="1">Jg5792 protein</fullName>
    </submittedName>
</protein>
<dbReference type="Proteomes" id="UP000838756">
    <property type="component" value="Unassembled WGS sequence"/>
</dbReference>
<evidence type="ECO:0000313" key="1">
    <source>
        <dbReference type="EMBL" id="CAH2229769.1"/>
    </source>
</evidence>
<gene>
    <name evidence="1" type="primary">jg5792</name>
    <name evidence="1" type="ORF">PAEG_LOCUS9138</name>
</gene>
<sequence>MSFKLEHSIAVLLCGRNKYSVNTSPDELCHKKLDHNKNLVFEPATLRQSSDVPTQRIKRTTRSKSCLHSFTTWRIEFGNLGGKLNFFSELGWLELSSGEPYHRLSGCPRTPANQVRRQVHEQMKQKFLQQKSPKNNNPLLKCLRPLSK</sequence>
<proteinExistence type="predicted"/>
<keyword evidence="2" id="KW-1185">Reference proteome</keyword>
<name>A0A8S4R7L2_9NEOP</name>
<comment type="caution">
    <text evidence="1">The sequence shown here is derived from an EMBL/GenBank/DDBJ whole genome shotgun (WGS) entry which is preliminary data.</text>
</comment>
<reference evidence="1" key="1">
    <citation type="submission" date="2022-03" db="EMBL/GenBank/DDBJ databases">
        <authorList>
            <person name="Lindestad O."/>
        </authorList>
    </citation>
    <scope>NUCLEOTIDE SEQUENCE</scope>
</reference>
<accession>A0A8S4R7L2</accession>
<organism evidence="1 2">
    <name type="scientific">Pararge aegeria aegeria</name>
    <dbReference type="NCBI Taxonomy" id="348720"/>
    <lineage>
        <taxon>Eukaryota</taxon>
        <taxon>Metazoa</taxon>
        <taxon>Ecdysozoa</taxon>
        <taxon>Arthropoda</taxon>
        <taxon>Hexapoda</taxon>
        <taxon>Insecta</taxon>
        <taxon>Pterygota</taxon>
        <taxon>Neoptera</taxon>
        <taxon>Endopterygota</taxon>
        <taxon>Lepidoptera</taxon>
        <taxon>Glossata</taxon>
        <taxon>Ditrysia</taxon>
        <taxon>Papilionoidea</taxon>
        <taxon>Nymphalidae</taxon>
        <taxon>Satyrinae</taxon>
        <taxon>Satyrini</taxon>
        <taxon>Parargina</taxon>
        <taxon>Pararge</taxon>
    </lineage>
</organism>
<dbReference type="EMBL" id="CAKXAJ010024747">
    <property type="protein sequence ID" value="CAH2229769.1"/>
    <property type="molecule type" value="Genomic_DNA"/>
</dbReference>